<evidence type="ECO:0000256" key="1">
    <source>
        <dbReference type="ARBA" id="ARBA00004442"/>
    </source>
</evidence>
<keyword evidence="8" id="KW-1185">Reference proteome</keyword>
<comment type="similarity">
    <text evidence="2">Belongs to the SusD family.</text>
</comment>
<evidence type="ECO:0000259" key="6">
    <source>
        <dbReference type="Pfam" id="PF07980"/>
    </source>
</evidence>
<evidence type="ECO:0000313" key="7">
    <source>
        <dbReference type="EMBL" id="MCV9386528.1"/>
    </source>
</evidence>
<evidence type="ECO:0000256" key="3">
    <source>
        <dbReference type="ARBA" id="ARBA00022729"/>
    </source>
</evidence>
<dbReference type="Proteomes" id="UP001300692">
    <property type="component" value="Unassembled WGS sequence"/>
</dbReference>
<gene>
    <name evidence="7" type="ORF">N7U62_07640</name>
</gene>
<evidence type="ECO:0000256" key="5">
    <source>
        <dbReference type="ARBA" id="ARBA00023237"/>
    </source>
</evidence>
<dbReference type="Pfam" id="PF07980">
    <property type="entry name" value="SusD_RagB"/>
    <property type="match status" value="1"/>
</dbReference>
<keyword evidence="4" id="KW-0472">Membrane</keyword>
<dbReference type="Gene3D" id="1.25.40.10">
    <property type="entry name" value="Tetratricopeptide repeat domain"/>
    <property type="match status" value="1"/>
</dbReference>
<dbReference type="PROSITE" id="PS51257">
    <property type="entry name" value="PROKAR_LIPOPROTEIN"/>
    <property type="match status" value="1"/>
</dbReference>
<accession>A0ABT3CSI5</accession>
<reference evidence="7 8" key="1">
    <citation type="submission" date="2022-10" db="EMBL/GenBank/DDBJ databases">
        <title>Comparative genomics and taxonomic characterization of three novel marine species of genus Reichenbachiella exhibiting antioxidant and polysaccharide degradation activities.</title>
        <authorList>
            <person name="Muhammad N."/>
            <person name="Lee Y.-J."/>
            <person name="Ko J."/>
            <person name="Kim S.-G."/>
        </authorList>
    </citation>
    <scope>NUCLEOTIDE SEQUENCE [LARGE SCALE GENOMIC DNA]</scope>
    <source>
        <strain evidence="7 8">ABR2-5</strain>
    </source>
</reference>
<name>A0ABT3CSI5_9BACT</name>
<dbReference type="RefSeq" id="WP_264137334.1">
    <property type="nucleotide sequence ID" value="NZ_JAOYOD010000001.1"/>
</dbReference>
<organism evidence="7 8">
    <name type="scientific">Reichenbachiella ulvae</name>
    <dbReference type="NCBI Taxonomy" id="2980104"/>
    <lineage>
        <taxon>Bacteria</taxon>
        <taxon>Pseudomonadati</taxon>
        <taxon>Bacteroidota</taxon>
        <taxon>Cytophagia</taxon>
        <taxon>Cytophagales</taxon>
        <taxon>Reichenbachiellaceae</taxon>
        <taxon>Reichenbachiella</taxon>
    </lineage>
</organism>
<dbReference type="Gene3D" id="1.25.40.390">
    <property type="match status" value="1"/>
</dbReference>
<protein>
    <submittedName>
        <fullName evidence="7">RagB/SusD family nutrient uptake outer membrane protein</fullName>
    </submittedName>
</protein>
<dbReference type="SUPFAM" id="SSF48452">
    <property type="entry name" value="TPR-like"/>
    <property type="match status" value="1"/>
</dbReference>
<comment type="subcellular location">
    <subcellularLocation>
        <location evidence="1">Cell outer membrane</location>
    </subcellularLocation>
</comment>
<proteinExistence type="inferred from homology"/>
<feature type="domain" description="RagB/SusD" evidence="6">
    <location>
        <begin position="359"/>
        <end position="522"/>
    </location>
</feature>
<evidence type="ECO:0000256" key="4">
    <source>
        <dbReference type="ARBA" id="ARBA00023136"/>
    </source>
</evidence>
<dbReference type="InterPro" id="IPR011990">
    <property type="entry name" value="TPR-like_helical_dom_sf"/>
</dbReference>
<dbReference type="EMBL" id="JAOYOD010000001">
    <property type="protein sequence ID" value="MCV9386528.1"/>
    <property type="molecule type" value="Genomic_DNA"/>
</dbReference>
<sequence>MKKLAYIFLAIFVVACTDLDLKPEEADVDAVVFQDPASYRSYLAKIYAAYTLTGQQGPAGRPDITIVNDEGFTSYIRAYWKAQELTTDEAVIAWSDAGIRDLHYQTWSSNNQFMQVLYYRVYYIIAYANDFLTQSTPSKLSEYGISAADQAVIEEYRAEARYLRALAYWHALDMFRNIPLITSISTDLPSQATPLEVFEFIETELNEVEPQLPDPMSNEYGRVDKGAVWMLQAKLYLNAEVYINESRYDEVITACNKVFGGGYSLHNTYAELWMTDNDELANSEIIFALAHDGDKIQTWGGTTFLVHAAIGGSMDPALYGVGGGWAGTRTTYGMVEKFGDTLDIANMDPRNFFYTAGQTAGINDVATFEDGYAVAKWVNISSTGEAGVDPDFVDTDYPVFRLADAYLMYAEATLRGGANGDMNTALGYINMIRERAYGDTSGNITIGEMDLDFILDERVRELHWEGTRRVDLIRYGQFSDQGVWPWKGGVKEGVVTSSHLDVFPIPASDLNVNPNLKQNEGY</sequence>
<comment type="caution">
    <text evidence="7">The sequence shown here is derived from an EMBL/GenBank/DDBJ whole genome shotgun (WGS) entry which is preliminary data.</text>
</comment>
<dbReference type="InterPro" id="IPR012944">
    <property type="entry name" value="SusD_RagB_dom"/>
</dbReference>
<evidence type="ECO:0000256" key="2">
    <source>
        <dbReference type="ARBA" id="ARBA00006275"/>
    </source>
</evidence>
<dbReference type="CDD" id="cd08977">
    <property type="entry name" value="SusD"/>
    <property type="match status" value="1"/>
</dbReference>
<evidence type="ECO:0000313" key="8">
    <source>
        <dbReference type="Proteomes" id="UP001300692"/>
    </source>
</evidence>
<dbReference type="Gene3D" id="1.10.3780.10">
    <property type="entry name" value="SusD-like"/>
    <property type="match status" value="1"/>
</dbReference>
<keyword evidence="3" id="KW-0732">Signal</keyword>
<keyword evidence="5" id="KW-0998">Cell outer membrane</keyword>